<reference evidence="1 2" key="1">
    <citation type="submission" date="2022-09" db="EMBL/GenBank/DDBJ databases">
        <title>New species of Phenylobacterium.</title>
        <authorList>
            <person name="Mieszkin S."/>
        </authorList>
    </citation>
    <scope>NUCLEOTIDE SEQUENCE [LARGE SCALE GENOMIC DNA]</scope>
    <source>
        <strain evidence="1 2">HK31-G</strain>
    </source>
</reference>
<gene>
    <name evidence="1" type="ORF">OCL97_04545</name>
</gene>
<name>A0ABW6CJT5_9CAUL</name>
<accession>A0ABW6CJT5</accession>
<dbReference type="EMBL" id="JAOTJD010000005">
    <property type="protein sequence ID" value="MFD3263235.1"/>
    <property type="molecule type" value="Genomic_DNA"/>
</dbReference>
<dbReference type="Proteomes" id="UP001598130">
    <property type="component" value="Unassembled WGS sequence"/>
</dbReference>
<keyword evidence="2" id="KW-1185">Reference proteome</keyword>
<evidence type="ECO:0000313" key="2">
    <source>
        <dbReference type="Proteomes" id="UP001598130"/>
    </source>
</evidence>
<comment type="caution">
    <text evidence="1">The sequence shown here is derived from an EMBL/GenBank/DDBJ whole genome shotgun (WGS) entry which is preliminary data.</text>
</comment>
<sequence>MGKLFEIVAGAKAYLIIAAICLALGAAGGSAAAWKIQDGNIASIQLEQKKAQGKAVAAAIKKERAAAKISAEAGRKAEDHQVEIRNVTRTIIREVPRYVSVEADARCVLPVGFLRVHDAATLGAPVSETLDPAGRPDDAAAGVDCSAAAAVIAENYGAYRSVSQQLIDLQDLVSDQVRLGEGAE</sequence>
<proteinExistence type="predicted"/>
<evidence type="ECO:0000313" key="1">
    <source>
        <dbReference type="EMBL" id="MFD3263235.1"/>
    </source>
</evidence>
<protein>
    <submittedName>
        <fullName evidence="1">Uncharacterized protein</fullName>
    </submittedName>
</protein>
<organism evidence="1 2">
    <name type="scientific">Phenylobacterium ferrooxidans</name>
    <dbReference type="NCBI Taxonomy" id="2982689"/>
    <lineage>
        <taxon>Bacteria</taxon>
        <taxon>Pseudomonadati</taxon>
        <taxon>Pseudomonadota</taxon>
        <taxon>Alphaproteobacteria</taxon>
        <taxon>Caulobacterales</taxon>
        <taxon>Caulobacteraceae</taxon>
        <taxon>Phenylobacterium</taxon>
    </lineage>
</organism>
<dbReference type="RefSeq" id="WP_377368013.1">
    <property type="nucleotide sequence ID" value="NZ_JAOTJD010000005.1"/>
</dbReference>